<dbReference type="EMBL" id="CP095855">
    <property type="protein sequence ID" value="UPK66724.1"/>
    <property type="molecule type" value="Genomic_DNA"/>
</dbReference>
<evidence type="ECO:0000256" key="6">
    <source>
        <dbReference type="ARBA" id="ARBA00023235"/>
    </source>
</evidence>
<dbReference type="InterPro" id="IPR000878">
    <property type="entry name" value="4pyrrol_Mease"/>
</dbReference>
<comment type="pathway">
    <text evidence="1">Cofactor biosynthesis; adenosylcobalamin biosynthesis.</text>
</comment>
<dbReference type="InterPro" id="IPR003722">
    <property type="entry name" value="Cbl_synth_CobH/CbiC"/>
</dbReference>
<dbReference type="SUPFAM" id="SSF53790">
    <property type="entry name" value="Tetrapyrrole methylase"/>
    <property type="match status" value="1"/>
</dbReference>
<feature type="domain" description="Tetrapyrrole methylase" evidence="7">
    <location>
        <begin position="2"/>
        <end position="211"/>
    </location>
</feature>
<dbReference type="GO" id="GO:0032259">
    <property type="term" value="P:methylation"/>
    <property type="evidence" value="ECO:0007669"/>
    <property type="project" value="UniProtKB-KW"/>
</dbReference>
<evidence type="ECO:0000256" key="3">
    <source>
        <dbReference type="ARBA" id="ARBA00022603"/>
    </source>
</evidence>
<dbReference type="InterPro" id="IPR051810">
    <property type="entry name" value="Precorrin_MeTrfase"/>
</dbReference>
<dbReference type="Pfam" id="PF00590">
    <property type="entry name" value="TP_methylase"/>
    <property type="match status" value="1"/>
</dbReference>
<dbReference type="PANTHER" id="PTHR47036">
    <property type="entry name" value="COBALT-FACTOR III C(17)-METHYLTRANSFERASE-RELATED"/>
    <property type="match status" value="1"/>
</dbReference>
<dbReference type="InterPro" id="IPR035996">
    <property type="entry name" value="4pyrrol_Methylase_sf"/>
</dbReference>
<keyword evidence="2" id="KW-0169">Cobalamin biosynthesis</keyword>
<protein>
    <submittedName>
        <fullName evidence="9">Precorrin-3B C(17)-methyltransferase</fullName>
        <ecNumber evidence="9">2.1.1.131</ecNumber>
    </submittedName>
</protein>
<dbReference type="EC" id="2.1.1.131" evidence="9"/>
<dbReference type="CDD" id="cd11646">
    <property type="entry name" value="Precorrin_3B_C17_MT"/>
    <property type="match status" value="1"/>
</dbReference>
<evidence type="ECO:0000259" key="8">
    <source>
        <dbReference type="Pfam" id="PF02570"/>
    </source>
</evidence>
<dbReference type="InterPro" id="IPR036588">
    <property type="entry name" value="CobH/CbiC_sf"/>
</dbReference>
<evidence type="ECO:0000256" key="4">
    <source>
        <dbReference type="ARBA" id="ARBA00022679"/>
    </source>
</evidence>
<feature type="domain" description="Cobalamin biosynthesis precorrin-8X methylmutase CobH/CbiC" evidence="8">
    <location>
        <begin position="252"/>
        <end position="446"/>
    </location>
</feature>
<sequence>MKLSVVGIGPGGKDYILPVAQQVLATADIVIGYSYYFQFIAHLLKLDCECIGKDLTEEEARAALAVERCEANKHVVVISSGDAGIYAMASLVYQYASTHADKEIELETIPGISAFIAAAGKLGAPLGHDFCCISLSDLMTPWPLIEKRIQAAAMGDFVTSLYNPRSKKRFWQLSRFKELFLQHREPATPVAIIRQVTRPEEEITITTLADLCIEDVDMFSLVMIGNSQTYQFKNFLVTPRGYMSRKPQSGQEIQDESFRQIAAQMKRPDLTMADRWAVMRCIHTTADFEYEDLYLSNKDAITQWHHYLKAGGTIVTDVTMVQSGITKDFLKKYNTSVYCYLNDEAVLPLAEKERLTRSQAGMRIAIEKHPEALFVVGNAPTALFELCDQLQDNRFRPAGIVGAPVGFVNVIESKLKLQAMKNVPYVIIQGRKGGSNVAASIVNAAFTVND</sequence>
<evidence type="ECO:0000313" key="9">
    <source>
        <dbReference type="EMBL" id="UPK66724.1"/>
    </source>
</evidence>
<organism evidence="9 10">
    <name type="scientific">Chitinophaga filiformis</name>
    <name type="common">Myxococcus filiformis</name>
    <name type="synonym">Flexibacter filiformis</name>
    <dbReference type="NCBI Taxonomy" id="104663"/>
    <lineage>
        <taxon>Bacteria</taxon>
        <taxon>Pseudomonadati</taxon>
        <taxon>Bacteroidota</taxon>
        <taxon>Chitinophagia</taxon>
        <taxon>Chitinophagales</taxon>
        <taxon>Chitinophagaceae</taxon>
        <taxon>Chitinophaga</taxon>
    </lineage>
</organism>
<evidence type="ECO:0000313" key="10">
    <source>
        <dbReference type="Proteomes" id="UP000830198"/>
    </source>
</evidence>
<dbReference type="PANTHER" id="PTHR47036:SF1">
    <property type="entry name" value="COBALT-FACTOR III C(17)-METHYLTRANSFERASE-RELATED"/>
    <property type="match status" value="1"/>
</dbReference>
<dbReference type="Proteomes" id="UP000830198">
    <property type="component" value="Chromosome"/>
</dbReference>
<gene>
    <name evidence="9" type="primary">cobJ</name>
    <name evidence="9" type="ORF">MYF79_17450</name>
</gene>
<dbReference type="Pfam" id="PF02570">
    <property type="entry name" value="CbiC"/>
    <property type="match status" value="1"/>
</dbReference>
<dbReference type="NCBIfam" id="TIGR01466">
    <property type="entry name" value="cobJ_cbiH"/>
    <property type="match status" value="1"/>
</dbReference>
<keyword evidence="10" id="KW-1185">Reference proteome</keyword>
<dbReference type="SUPFAM" id="SSF63965">
    <property type="entry name" value="Precorrin-8X methylmutase CbiC/CobH"/>
    <property type="match status" value="1"/>
</dbReference>
<evidence type="ECO:0000256" key="1">
    <source>
        <dbReference type="ARBA" id="ARBA00004953"/>
    </source>
</evidence>
<dbReference type="Gene3D" id="3.40.50.10230">
    <property type="entry name" value="Cobalamin biosynthesis CobH/CbiC, precorrin-8X methylmutase"/>
    <property type="match status" value="1"/>
</dbReference>
<name>A0ABY4HSJ0_CHIFI</name>
<dbReference type="GO" id="GO:0030789">
    <property type="term" value="F:precorrin-3B C17-methyltransferase activity"/>
    <property type="evidence" value="ECO:0007669"/>
    <property type="project" value="UniProtKB-EC"/>
</dbReference>
<keyword evidence="6" id="KW-0413">Isomerase</keyword>
<evidence type="ECO:0000256" key="5">
    <source>
        <dbReference type="ARBA" id="ARBA00022691"/>
    </source>
</evidence>
<dbReference type="InterPro" id="IPR014776">
    <property type="entry name" value="4pyrrole_Mease_sub2"/>
</dbReference>
<dbReference type="InterPro" id="IPR014777">
    <property type="entry name" value="4pyrrole_Mease_sub1"/>
</dbReference>
<evidence type="ECO:0000259" key="7">
    <source>
        <dbReference type="Pfam" id="PF00590"/>
    </source>
</evidence>
<reference evidence="9 10" key="1">
    <citation type="submission" date="2022-04" db="EMBL/GenBank/DDBJ databases">
        <title>The arsenic-methylating capacity of Chitinophaga filiformis YT5 during chitin decomposition.</title>
        <authorList>
            <person name="Chen G."/>
            <person name="Liang Y."/>
        </authorList>
    </citation>
    <scope>NUCLEOTIDE SEQUENCE [LARGE SCALE GENOMIC DNA]</scope>
    <source>
        <strain evidence="9 10">YT5</strain>
    </source>
</reference>
<dbReference type="Gene3D" id="3.30.950.10">
    <property type="entry name" value="Methyltransferase, Cobalt-precorrin-4 Transmethylase, Domain 2"/>
    <property type="match status" value="1"/>
</dbReference>
<proteinExistence type="predicted"/>
<keyword evidence="4 9" id="KW-0808">Transferase</keyword>
<keyword evidence="5" id="KW-0949">S-adenosyl-L-methionine</keyword>
<dbReference type="RefSeq" id="WP_247808934.1">
    <property type="nucleotide sequence ID" value="NZ_CP095855.1"/>
</dbReference>
<dbReference type="Gene3D" id="3.40.1010.10">
    <property type="entry name" value="Cobalt-precorrin-4 Transmethylase, Domain 1"/>
    <property type="match status" value="1"/>
</dbReference>
<evidence type="ECO:0000256" key="2">
    <source>
        <dbReference type="ARBA" id="ARBA00022573"/>
    </source>
</evidence>
<dbReference type="InterPro" id="IPR006363">
    <property type="entry name" value="Cbl_synth_CobJ/CibH_dom"/>
</dbReference>
<accession>A0ABY4HSJ0</accession>
<keyword evidence="3 9" id="KW-0489">Methyltransferase</keyword>